<dbReference type="GO" id="GO:0006355">
    <property type="term" value="P:regulation of DNA-templated transcription"/>
    <property type="evidence" value="ECO:0007669"/>
    <property type="project" value="InterPro"/>
</dbReference>
<dbReference type="InterPro" id="IPR010985">
    <property type="entry name" value="Ribbon_hlx_hlx"/>
</dbReference>
<gene>
    <name evidence="1" type="ORF">J9260_14100</name>
</gene>
<keyword evidence="2" id="KW-1185">Reference proteome</keyword>
<accession>A0A975F8B6</accession>
<dbReference type="Gene3D" id="1.10.1220.10">
    <property type="entry name" value="Met repressor-like"/>
    <property type="match status" value="1"/>
</dbReference>
<evidence type="ECO:0000313" key="1">
    <source>
        <dbReference type="EMBL" id="QTR52824.1"/>
    </source>
</evidence>
<evidence type="ECO:0000313" key="2">
    <source>
        <dbReference type="Proteomes" id="UP000672009"/>
    </source>
</evidence>
<dbReference type="AlphaFoldDB" id="A0A975F8B6"/>
<proteinExistence type="predicted"/>
<dbReference type="KEGG" id="tun:J9260_14100"/>
<evidence type="ECO:0008006" key="3">
    <source>
        <dbReference type="Google" id="ProtNLM"/>
    </source>
</evidence>
<dbReference type="EMBL" id="CP072793">
    <property type="protein sequence ID" value="QTR52824.1"/>
    <property type="molecule type" value="Genomic_DNA"/>
</dbReference>
<protein>
    <recommendedName>
        <fullName evidence="3">Arc-like DNA binding domain-containing protein</fullName>
    </recommendedName>
</protein>
<dbReference type="InterPro" id="IPR013321">
    <property type="entry name" value="Arc_rbn_hlx_hlx"/>
</dbReference>
<organism evidence="1 2">
    <name type="scientific">Thiothrix unzii</name>
    <dbReference type="NCBI Taxonomy" id="111769"/>
    <lineage>
        <taxon>Bacteria</taxon>
        <taxon>Pseudomonadati</taxon>
        <taxon>Pseudomonadota</taxon>
        <taxon>Gammaproteobacteria</taxon>
        <taxon>Thiotrichales</taxon>
        <taxon>Thiotrichaceae</taxon>
        <taxon>Thiothrix</taxon>
    </lineage>
</organism>
<name>A0A975F8B6_9GAMM</name>
<sequence>MKEKKSSRSIRLEPEVESWLKTKAKAEDRSLSAEINRLLRQAKEAEQKEAA</sequence>
<dbReference type="SUPFAM" id="SSF47598">
    <property type="entry name" value="Ribbon-helix-helix"/>
    <property type="match status" value="1"/>
</dbReference>
<dbReference type="RefSeq" id="WP_210218357.1">
    <property type="nucleotide sequence ID" value="NZ_CP072793.1"/>
</dbReference>
<reference evidence="1" key="1">
    <citation type="submission" date="2021-04" db="EMBL/GenBank/DDBJ databases">
        <title>Genomics, taxonomy and metabolism of representatives of sulfur bacteria of the genus Thiothrix: Thiothrix fructosivorans QT, Thiothrix unzii A1T and three new species, Thiothrix subterranea sp. nov., Thiothrix litoralis sp. nov. and 'Candidatus Thiothrix anitrata' sp. nov.</title>
        <authorList>
            <person name="Ravin N.V."/>
            <person name="Smolyakov D."/>
            <person name="Rudenko T.S."/>
            <person name="Mardanov A.V."/>
            <person name="Beletsky A.V."/>
            <person name="Markov N.D."/>
            <person name="Fomenkov A.I."/>
            <person name="Roberts R.J."/>
            <person name="Karnachuk O.V."/>
            <person name="Novikov A."/>
            <person name="Grabovich M.Y."/>
        </authorList>
    </citation>
    <scope>NUCLEOTIDE SEQUENCE</scope>
    <source>
        <strain evidence="1">A1</strain>
    </source>
</reference>
<dbReference type="Proteomes" id="UP000672009">
    <property type="component" value="Chromosome"/>
</dbReference>